<sequence length="753" mass="83885">MHKDKPNRRIVDKDPNPRFSIVICTDGRADSLAENLRCLQFLEGPQYEVCVVRGPTDDGIAGVLADWEGRIKVATNPQRNLSISRNLGIALAAGEIVAFVDDDGMPEPKWMADLLCAFDDPQVAAAGGIVMDHTGAQMQYLYSSADRLGNADWHRKTPADEYNFPGSFNFPYLQGTNAAFRRDVLLALGGFDEEYEFYLDETDLCCRVNDAGWTIRQLPNAVVHHKFLPSAIRTPDRVTRVRYPVLKNKLYFSLINNRGHYSAKRAVDEMLSFARGQEADVRYHVETSHLLSPVDLDRFGADEERAWEVGLKRGLSGSRRLMNPELALRMSAPFLAFPRLNPPGGRNTFVFLSQEYPPGIVGGVGRYINQLARSIAAAGHNVHVLTRGERHDRVDFEEGVWVHRVVSRQPSELPPEGMIIPAHIWANSVLMLQEVRRLAERQKVDAVYAPIWDCEGAAVLLDNCFPLVTGLQTTLHFWLESHGHHRKDPQFMQDFAKPMLALETRLLRESAGIHAISKAIRHDIASVYDVALDDTRTTMVPLGLEDFSALPDVPPTPLPQGTLRVVFIGRLEGRKGIDVLLDVVPKLLTKYADLHFDIVGNDKIPGPDGKTTYRAVFEATTPADTLARVSFHGETSEEQLRGFYRACDIFVAPSRFESFGQVLVEAMIYGKPVIACRAGGMVEIIEPQETGLLAEPGDPISLEGCLERLIVDASLRRSFGEAGRRRYEQHFSVEAAADGVVALLRKACEVETD</sequence>
<dbReference type="EMBL" id="CP033361">
    <property type="protein sequence ID" value="QKC78320.1"/>
    <property type="molecule type" value="Genomic_DNA"/>
</dbReference>
<evidence type="ECO:0000259" key="3">
    <source>
        <dbReference type="Pfam" id="PF13439"/>
    </source>
</evidence>
<dbReference type="InterPro" id="IPR050194">
    <property type="entry name" value="Glycosyltransferase_grp1"/>
</dbReference>
<dbReference type="KEGG" id="merd:EB233_24810"/>
<dbReference type="CDD" id="cd03801">
    <property type="entry name" value="GT4_PimA-like"/>
    <property type="match status" value="1"/>
</dbReference>
<feature type="domain" description="Glycosyltransferase subfamily 4-like N-terminal" evidence="3">
    <location>
        <begin position="361"/>
        <end position="543"/>
    </location>
</feature>
<feature type="domain" description="Glycosyltransferase 2-like" evidence="2">
    <location>
        <begin position="20"/>
        <end position="185"/>
    </location>
</feature>
<dbReference type="PANTHER" id="PTHR45947:SF3">
    <property type="entry name" value="SULFOQUINOVOSYL TRANSFERASE SQD2"/>
    <property type="match status" value="1"/>
</dbReference>
<dbReference type="AlphaFoldDB" id="A0A6M7UQS0"/>
<dbReference type="PANTHER" id="PTHR45947">
    <property type="entry name" value="SULFOQUINOVOSYL TRANSFERASE SQD2"/>
    <property type="match status" value="1"/>
</dbReference>
<dbReference type="InterPro" id="IPR029044">
    <property type="entry name" value="Nucleotide-diphossugar_trans"/>
</dbReference>
<dbReference type="InterPro" id="IPR001296">
    <property type="entry name" value="Glyco_trans_1"/>
</dbReference>
<evidence type="ECO:0000259" key="2">
    <source>
        <dbReference type="Pfam" id="PF00535"/>
    </source>
</evidence>
<keyword evidence="5" id="KW-1185">Reference proteome</keyword>
<name>A0A6M7UQS0_9HYPH</name>
<dbReference type="Pfam" id="PF00535">
    <property type="entry name" value="Glycos_transf_2"/>
    <property type="match status" value="1"/>
</dbReference>
<dbReference type="Pfam" id="PF13439">
    <property type="entry name" value="Glyco_transf_4"/>
    <property type="match status" value="1"/>
</dbReference>
<dbReference type="InterPro" id="IPR001173">
    <property type="entry name" value="Glyco_trans_2-like"/>
</dbReference>
<dbReference type="GO" id="GO:0016758">
    <property type="term" value="F:hexosyltransferase activity"/>
    <property type="evidence" value="ECO:0007669"/>
    <property type="project" value="TreeGrafter"/>
</dbReference>
<organism evidence="4 5">
    <name type="scientific">Mesorhizobium erdmanii</name>
    <dbReference type="NCBI Taxonomy" id="1777866"/>
    <lineage>
        <taxon>Bacteria</taxon>
        <taxon>Pseudomonadati</taxon>
        <taxon>Pseudomonadota</taxon>
        <taxon>Alphaproteobacteria</taxon>
        <taxon>Hyphomicrobiales</taxon>
        <taxon>Phyllobacteriaceae</taxon>
        <taxon>Mesorhizobium</taxon>
    </lineage>
</organism>
<evidence type="ECO:0000313" key="5">
    <source>
        <dbReference type="Proteomes" id="UP000503339"/>
    </source>
</evidence>
<dbReference type="Gene3D" id="3.90.550.10">
    <property type="entry name" value="Spore Coat Polysaccharide Biosynthesis Protein SpsA, Chain A"/>
    <property type="match status" value="1"/>
</dbReference>
<keyword evidence="4" id="KW-0808">Transferase</keyword>
<reference evidence="4 5" key="1">
    <citation type="submission" date="2018-10" db="EMBL/GenBank/DDBJ databases">
        <authorList>
            <person name="Perry B.J."/>
            <person name="Sullivan J.T."/>
            <person name="Murphy R.J.T."/>
            <person name="Ramsay J.P."/>
            <person name="Ronson C.W."/>
        </authorList>
    </citation>
    <scope>NUCLEOTIDE SEQUENCE [LARGE SCALE GENOMIC DNA]</scope>
    <source>
        <strain evidence="4 5">NZP2014</strain>
    </source>
</reference>
<dbReference type="RefSeq" id="WP_081294110.1">
    <property type="nucleotide sequence ID" value="NZ_CP033361.1"/>
</dbReference>
<dbReference type="Proteomes" id="UP000503339">
    <property type="component" value="Chromosome"/>
</dbReference>
<feature type="domain" description="Glycosyl transferase family 1" evidence="1">
    <location>
        <begin position="557"/>
        <end position="726"/>
    </location>
</feature>
<gene>
    <name evidence="4" type="ORF">EB233_24810</name>
</gene>
<protein>
    <submittedName>
        <fullName evidence="4">Glycosyltransferase</fullName>
    </submittedName>
</protein>
<dbReference type="SUPFAM" id="SSF53756">
    <property type="entry name" value="UDP-Glycosyltransferase/glycogen phosphorylase"/>
    <property type="match status" value="1"/>
</dbReference>
<dbReference type="SUPFAM" id="SSF53448">
    <property type="entry name" value="Nucleotide-diphospho-sugar transferases"/>
    <property type="match status" value="1"/>
</dbReference>
<evidence type="ECO:0000259" key="1">
    <source>
        <dbReference type="Pfam" id="PF00534"/>
    </source>
</evidence>
<dbReference type="Gene3D" id="3.40.50.2000">
    <property type="entry name" value="Glycogen Phosphorylase B"/>
    <property type="match status" value="2"/>
</dbReference>
<proteinExistence type="predicted"/>
<evidence type="ECO:0000313" key="4">
    <source>
        <dbReference type="EMBL" id="QKC78320.1"/>
    </source>
</evidence>
<dbReference type="InterPro" id="IPR028098">
    <property type="entry name" value="Glyco_trans_4-like_N"/>
</dbReference>
<accession>A0A6M7UQS0</accession>
<dbReference type="Pfam" id="PF00534">
    <property type="entry name" value="Glycos_transf_1"/>
    <property type="match status" value="1"/>
</dbReference>